<reference evidence="2 3" key="1">
    <citation type="submission" date="2018-11" db="EMBL/GenBank/DDBJ databases">
        <title>Genomes From Bacteria Associated with the Canine Oral Cavity: a Test Case for Automated Genome-Based Taxonomic Assignment.</title>
        <authorList>
            <person name="Coil D.A."/>
            <person name="Jospin G."/>
            <person name="Darling A.E."/>
            <person name="Wallis C."/>
            <person name="Davis I.J."/>
            <person name="Harris S."/>
            <person name="Eisen J.A."/>
            <person name="Holcombe L.J."/>
            <person name="O'Flynn C."/>
        </authorList>
    </citation>
    <scope>NUCLEOTIDE SEQUENCE [LARGE SCALE GENOMIC DNA]</scope>
    <source>
        <strain evidence="2 3">OH4460_COT-188</strain>
    </source>
</reference>
<keyword evidence="1" id="KW-0472">Membrane</keyword>
<name>A0A3P1USJ0_9FUSO</name>
<dbReference type="EMBL" id="RQYY01000010">
    <property type="protein sequence ID" value="RRD24864.1"/>
    <property type="molecule type" value="Genomic_DNA"/>
</dbReference>
<dbReference type="Proteomes" id="UP000281534">
    <property type="component" value="Unassembled WGS sequence"/>
</dbReference>
<proteinExistence type="predicted"/>
<keyword evidence="1" id="KW-0812">Transmembrane</keyword>
<comment type="caution">
    <text evidence="2">The sequence shown here is derived from an EMBL/GenBank/DDBJ whole genome shotgun (WGS) entry which is preliminary data.</text>
</comment>
<evidence type="ECO:0000256" key="1">
    <source>
        <dbReference type="SAM" id="Phobius"/>
    </source>
</evidence>
<keyword evidence="1" id="KW-1133">Transmembrane helix</keyword>
<dbReference type="AlphaFoldDB" id="A0A3P1USJ0"/>
<feature type="transmembrane region" description="Helical" evidence="1">
    <location>
        <begin position="39"/>
        <end position="57"/>
    </location>
</feature>
<organism evidence="2 3">
    <name type="scientific">Fusobacterium canifelinum</name>
    <dbReference type="NCBI Taxonomy" id="285729"/>
    <lineage>
        <taxon>Bacteria</taxon>
        <taxon>Fusobacteriati</taxon>
        <taxon>Fusobacteriota</taxon>
        <taxon>Fusobacteriia</taxon>
        <taxon>Fusobacteriales</taxon>
        <taxon>Fusobacteriaceae</taxon>
        <taxon>Fusobacterium</taxon>
    </lineage>
</organism>
<accession>A0A3P1USJ0</accession>
<protein>
    <submittedName>
        <fullName evidence="2">Uncharacterized protein</fullName>
    </submittedName>
</protein>
<feature type="transmembrane region" description="Helical" evidence="1">
    <location>
        <begin position="6"/>
        <end position="27"/>
    </location>
</feature>
<gene>
    <name evidence="2" type="ORF">EII27_06680</name>
</gene>
<evidence type="ECO:0000313" key="3">
    <source>
        <dbReference type="Proteomes" id="UP000281534"/>
    </source>
</evidence>
<sequence length="71" mass="9179">MHLYFLLFYLILKIYLGITKSHTLTSYFHYIQKNYIVKLFFKIFVIYFINMFYLFFYRTHKIYFNFYYLVF</sequence>
<evidence type="ECO:0000313" key="2">
    <source>
        <dbReference type="EMBL" id="RRD24864.1"/>
    </source>
</evidence>